<name>A0A182FDF8_ANOAL</name>
<dbReference type="NCBIfam" id="TIGR01460">
    <property type="entry name" value="HAD-SF-IIA"/>
    <property type="match status" value="1"/>
</dbReference>
<dbReference type="GO" id="GO:0005737">
    <property type="term" value="C:cytoplasm"/>
    <property type="evidence" value="ECO:0007669"/>
    <property type="project" value="TreeGrafter"/>
</dbReference>
<evidence type="ECO:0000256" key="4">
    <source>
        <dbReference type="PIRSR" id="PIRSR000915-3"/>
    </source>
</evidence>
<evidence type="ECO:0000256" key="3">
    <source>
        <dbReference type="PIRSR" id="PIRSR000915-2"/>
    </source>
</evidence>
<keyword evidence="4" id="KW-0460">Magnesium</keyword>
<dbReference type="InterPro" id="IPR006357">
    <property type="entry name" value="HAD-SF_hydro_IIA"/>
</dbReference>
<dbReference type="GO" id="GO:0016791">
    <property type="term" value="F:phosphatase activity"/>
    <property type="evidence" value="ECO:0007669"/>
    <property type="project" value="TreeGrafter"/>
</dbReference>
<feature type="binding site" evidence="4">
    <location>
        <position position="35"/>
    </location>
    <ligand>
        <name>Mg(2+)</name>
        <dbReference type="ChEBI" id="CHEBI:18420"/>
    </ligand>
</feature>
<dbReference type="EnsemblMetazoa" id="AALB004545-RA">
    <property type="protein sequence ID" value="AALB004545-PA"/>
    <property type="gene ID" value="AALB004545"/>
</dbReference>
<feature type="binding site" evidence="4">
    <location>
        <position position="33"/>
    </location>
    <ligand>
        <name>Mg(2+)</name>
        <dbReference type="ChEBI" id="CHEBI:18420"/>
    </ligand>
</feature>
<feature type="active site" description="Nucleophile" evidence="2">
    <location>
        <position position="33"/>
    </location>
</feature>
<evidence type="ECO:0000256" key="2">
    <source>
        <dbReference type="PIRSR" id="PIRSR000915-1"/>
    </source>
</evidence>
<keyword evidence="6" id="KW-1185">Reference proteome</keyword>
<dbReference type="Pfam" id="PF13344">
    <property type="entry name" value="Hydrolase_6"/>
    <property type="match status" value="1"/>
</dbReference>
<reference evidence="5 6" key="1">
    <citation type="journal article" date="2017" name="G3 (Bethesda)">
        <title>The Physical Genome Mapping of Anopheles albimanus Corrected Scaffold Misassemblies and Identified Interarm Rearrangements in Genus Anopheles.</title>
        <authorList>
            <person name="Artemov G.N."/>
            <person name="Peery A.N."/>
            <person name="Jiang X."/>
            <person name="Tu Z."/>
            <person name="Stegniy V.N."/>
            <person name="Sharakhova M.V."/>
            <person name="Sharakhov I.V."/>
        </authorList>
    </citation>
    <scope>NUCLEOTIDE SEQUENCE [LARGE SCALE GENOMIC DNA]</scope>
    <source>
        <strain evidence="5 6">ALBI9_A</strain>
    </source>
</reference>
<dbReference type="PIRSF" id="PIRSF000915">
    <property type="entry name" value="PGP-type_phosphatase"/>
    <property type="match status" value="1"/>
</dbReference>
<feature type="binding site" evidence="3">
    <location>
        <position position="228"/>
    </location>
    <ligand>
        <name>substrate</name>
    </ligand>
</feature>
<evidence type="ECO:0000313" key="6">
    <source>
        <dbReference type="Proteomes" id="UP000069272"/>
    </source>
</evidence>
<comment type="similarity">
    <text evidence="1">Belongs to the HAD-like hydrolase superfamily.</text>
</comment>
<feature type="binding site" evidence="3">
    <location>
        <begin position="66"/>
        <end position="68"/>
    </location>
    <ligand>
        <name>substrate</name>
    </ligand>
</feature>
<dbReference type="FunFam" id="3.40.50.1000:FF:000170">
    <property type="entry name" value="4-nitrophenylphosphatase"/>
    <property type="match status" value="1"/>
</dbReference>
<evidence type="ECO:0000256" key="1">
    <source>
        <dbReference type="PIRNR" id="PIRNR000915"/>
    </source>
</evidence>
<evidence type="ECO:0000313" key="5">
    <source>
        <dbReference type="EnsemblMetazoa" id="AALB004545-PA"/>
    </source>
</evidence>
<keyword evidence="1" id="KW-0378">Hydrolase</keyword>
<dbReference type="RefSeq" id="XP_035784377.1">
    <property type="nucleotide sequence ID" value="XM_035928484.1"/>
</dbReference>
<dbReference type="GeneID" id="118462636"/>
<dbReference type="AlphaFoldDB" id="A0A182FDF8"/>
<dbReference type="Pfam" id="PF13242">
    <property type="entry name" value="Hydrolase_like"/>
    <property type="match status" value="1"/>
</dbReference>
<organism evidence="5 6">
    <name type="scientific">Anopheles albimanus</name>
    <name type="common">New world malaria mosquito</name>
    <dbReference type="NCBI Taxonomy" id="7167"/>
    <lineage>
        <taxon>Eukaryota</taxon>
        <taxon>Metazoa</taxon>
        <taxon>Ecdysozoa</taxon>
        <taxon>Arthropoda</taxon>
        <taxon>Hexapoda</taxon>
        <taxon>Insecta</taxon>
        <taxon>Pterygota</taxon>
        <taxon>Neoptera</taxon>
        <taxon>Endopterygota</taxon>
        <taxon>Diptera</taxon>
        <taxon>Nematocera</taxon>
        <taxon>Culicoidea</taxon>
        <taxon>Culicidae</taxon>
        <taxon>Anophelinae</taxon>
        <taxon>Anopheles</taxon>
    </lineage>
</organism>
<dbReference type="VEuPathDB" id="VectorBase:AALB20_032733"/>
<sequence length="320" mass="35569">MTSPGRKVIKNLAQLPIEEKERFFDSFDMLQTDCDGVLWMLRDPYPGVGQAIQALRASGKRVVYVSNNSVRTMADYRGKLEQLTNGELDERDIIHPAKVIIEYLQWRKFEGLCYVIGSSNFKSCLREAGFQVLDGPDEPVTESIAAVAPIIADKQPVKAVIVDFDFNCNNIKLLRAQLYLQSNPDCWFIAGAMDRVLPVGPAMRLIGPGCFVDVLSQSVDRKPYILGKPGHEMGQVMKRLHPVNNPRRVLFVGDQPELDMKFGTVSGFQTLLVGTGGVTPDALSDADRDVETVPDYFIPAFADLQQLVTDVLAYKAKSNL</sequence>
<dbReference type="SUPFAM" id="SSF56784">
    <property type="entry name" value="HAD-like"/>
    <property type="match status" value="1"/>
</dbReference>
<dbReference type="InterPro" id="IPR036412">
    <property type="entry name" value="HAD-like_sf"/>
</dbReference>
<keyword evidence="4" id="KW-0479">Metal-binding</keyword>
<feature type="active site" description="Proton donor" evidence="2">
    <location>
        <position position="35"/>
    </location>
</feature>
<dbReference type="OrthoDB" id="413953at2759"/>
<feature type="binding site" evidence="4">
    <location>
        <position position="254"/>
    </location>
    <ligand>
        <name>Mg(2+)</name>
        <dbReference type="ChEBI" id="CHEBI:18420"/>
    </ligand>
</feature>
<dbReference type="KEGG" id="aali:118462636"/>
<dbReference type="Proteomes" id="UP000069272">
    <property type="component" value="Chromosome 3L"/>
</dbReference>
<dbReference type="Gene3D" id="3.40.50.1000">
    <property type="entry name" value="HAD superfamily/HAD-like"/>
    <property type="match status" value="2"/>
</dbReference>
<dbReference type="STRING" id="7167.A0A182FDF8"/>
<dbReference type="PANTHER" id="PTHR19288">
    <property type="entry name" value="4-NITROPHENYLPHOSPHATASE-RELATED"/>
    <property type="match status" value="1"/>
</dbReference>
<proteinExistence type="inferred from homology"/>
<dbReference type="InterPro" id="IPR023214">
    <property type="entry name" value="HAD_sf"/>
</dbReference>
<comment type="cofactor">
    <cofactor evidence="4">
        <name>Mg(2+)</name>
        <dbReference type="ChEBI" id="CHEBI:18420"/>
    </cofactor>
    <text evidence="4">Divalent metal ions. Mg(2+) is the most effective.</text>
</comment>
<dbReference type="PANTHER" id="PTHR19288:SF4">
    <property type="entry name" value="RE04130P-RELATED"/>
    <property type="match status" value="1"/>
</dbReference>
<protein>
    <submittedName>
        <fullName evidence="5">Uncharacterized protein</fullName>
    </submittedName>
</protein>
<dbReference type="GO" id="GO:0046872">
    <property type="term" value="F:metal ion binding"/>
    <property type="evidence" value="ECO:0007669"/>
    <property type="project" value="UniProtKB-KW"/>
</dbReference>
<reference evidence="5" key="2">
    <citation type="submission" date="2022-08" db="UniProtKB">
        <authorList>
            <consortium name="EnsemblMetazoa"/>
        </authorList>
    </citation>
    <scope>IDENTIFICATION</scope>
    <source>
        <strain evidence="5">STECLA/ALBI9_A</strain>
    </source>
</reference>
<dbReference type="VEuPathDB" id="VectorBase:AALB004545"/>
<accession>A0A182FDF8</accession>